<dbReference type="RefSeq" id="WP_379838455.1">
    <property type="nucleotide sequence ID" value="NZ_JBHRYQ010000001.1"/>
</dbReference>
<dbReference type="SUPFAM" id="SSF102705">
    <property type="entry name" value="NIF3 (NGG1p interacting factor 3)-like"/>
    <property type="match status" value="1"/>
</dbReference>
<dbReference type="PANTHER" id="PTHR13799">
    <property type="entry name" value="NGG1 INTERACTING FACTOR 3"/>
    <property type="match status" value="1"/>
</dbReference>
<comment type="similarity">
    <text evidence="1">Belongs to the GTP cyclohydrolase I type 2/NIF3 family.</text>
</comment>
<accession>A0ABV7Z083</accession>
<dbReference type="PANTHER" id="PTHR13799:SF14">
    <property type="entry name" value="GTP CYCLOHYDROLASE 1 TYPE 2 HOMOLOG"/>
    <property type="match status" value="1"/>
</dbReference>
<organism evidence="4 5">
    <name type="scientific">Lacihabitans lacunae</name>
    <dbReference type="NCBI Taxonomy" id="1028214"/>
    <lineage>
        <taxon>Bacteria</taxon>
        <taxon>Pseudomonadati</taxon>
        <taxon>Bacteroidota</taxon>
        <taxon>Cytophagia</taxon>
        <taxon>Cytophagales</taxon>
        <taxon>Leadbetterellaceae</taxon>
        <taxon>Lacihabitans</taxon>
    </lineage>
</organism>
<evidence type="ECO:0000313" key="4">
    <source>
        <dbReference type="EMBL" id="MFC3811618.1"/>
    </source>
</evidence>
<feature type="signal peptide" evidence="3">
    <location>
        <begin position="1"/>
        <end position="22"/>
    </location>
</feature>
<proteinExistence type="inferred from homology"/>
<sequence>MNLKTKILTLFLVIGFNSINYAQEVLTANQVIEKIKANVTASWKEPTRDVIIYGNGETKVTGIAVTFMSTLAVLQKAKAQGCNFVITHEPTFYSHYDDLKIHEADPVQLAKVKFIEDNNMIIFRFHDHQHSTFPDQIYEGVVDKMGWRKYWTPGSKSFVMPQTTLGQFVKELQQKSGGKTIRVVGDPNMKISKVGLALGAAGTDTHFKVLKETNCDLLIVGESNEWETVPYFQDAQTLGQNKALIVMGHADSEEAGMVYFQAWLQKLYPQTKIAFIEAGNPFWSGK</sequence>
<dbReference type="InterPro" id="IPR036069">
    <property type="entry name" value="DUF34/NIF3_sf"/>
</dbReference>
<dbReference type="EMBL" id="JBHRYQ010000001">
    <property type="protein sequence ID" value="MFC3811618.1"/>
    <property type="molecule type" value="Genomic_DNA"/>
</dbReference>
<dbReference type="Gene3D" id="3.40.1390.30">
    <property type="entry name" value="NIF3 (NGG1p interacting factor 3)-like"/>
    <property type="match status" value="2"/>
</dbReference>
<reference evidence="5" key="1">
    <citation type="journal article" date="2019" name="Int. J. Syst. Evol. Microbiol.">
        <title>The Global Catalogue of Microorganisms (GCM) 10K type strain sequencing project: providing services to taxonomists for standard genome sequencing and annotation.</title>
        <authorList>
            <consortium name="The Broad Institute Genomics Platform"/>
            <consortium name="The Broad Institute Genome Sequencing Center for Infectious Disease"/>
            <person name="Wu L."/>
            <person name="Ma J."/>
        </authorList>
    </citation>
    <scope>NUCLEOTIDE SEQUENCE [LARGE SCALE GENOMIC DNA]</scope>
    <source>
        <strain evidence="5">CECT 7956</strain>
    </source>
</reference>
<evidence type="ECO:0000256" key="2">
    <source>
        <dbReference type="ARBA" id="ARBA00022723"/>
    </source>
</evidence>
<evidence type="ECO:0000256" key="3">
    <source>
        <dbReference type="SAM" id="SignalP"/>
    </source>
</evidence>
<keyword evidence="2" id="KW-0479">Metal-binding</keyword>
<keyword evidence="3" id="KW-0732">Signal</keyword>
<dbReference type="Pfam" id="PF01784">
    <property type="entry name" value="DUF34_NIF3"/>
    <property type="match status" value="1"/>
</dbReference>
<gene>
    <name evidence="4" type="ORF">ACFOOI_13230</name>
</gene>
<dbReference type="Proteomes" id="UP001595616">
    <property type="component" value="Unassembled WGS sequence"/>
</dbReference>
<feature type="chain" id="PRO_5046516592" evidence="3">
    <location>
        <begin position="23"/>
        <end position="286"/>
    </location>
</feature>
<keyword evidence="5" id="KW-1185">Reference proteome</keyword>
<evidence type="ECO:0000313" key="5">
    <source>
        <dbReference type="Proteomes" id="UP001595616"/>
    </source>
</evidence>
<name>A0ABV7Z083_9BACT</name>
<comment type="caution">
    <text evidence="4">The sequence shown here is derived from an EMBL/GenBank/DDBJ whole genome shotgun (WGS) entry which is preliminary data.</text>
</comment>
<dbReference type="InterPro" id="IPR002678">
    <property type="entry name" value="DUF34/NIF3"/>
</dbReference>
<protein>
    <submittedName>
        <fullName evidence="4">Nif3-like dinuclear metal center hexameric protein</fullName>
    </submittedName>
</protein>
<evidence type="ECO:0000256" key="1">
    <source>
        <dbReference type="ARBA" id="ARBA00006964"/>
    </source>
</evidence>